<proteinExistence type="inferred from homology"/>
<reference evidence="5 6" key="1">
    <citation type="submission" date="2011-04" db="EMBL/GenBank/DDBJ databases">
        <authorList>
            <person name="Muzny D."/>
            <person name="Qin X."/>
            <person name="Deng J."/>
            <person name="Jiang H."/>
            <person name="Liu Y."/>
            <person name="Qu J."/>
            <person name="Song X.-Z."/>
            <person name="Zhang L."/>
            <person name="Thornton R."/>
            <person name="Coyle M."/>
            <person name="Francisco L."/>
            <person name="Jackson L."/>
            <person name="Javaid M."/>
            <person name="Korchina V."/>
            <person name="Kovar C."/>
            <person name="Mata R."/>
            <person name="Mathew T."/>
            <person name="Ngo R."/>
            <person name="Nguyen L."/>
            <person name="Nguyen N."/>
            <person name="Okwuonu G."/>
            <person name="Ongeri F."/>
            <person name="Pham C."/>
            <person name="Simmons D."/>
            <person name="Wilczek-Boney K."/>
            <person name="Hale W."/>
            <person name="Jakkamsetti A."/>
            <person name="Pham P."/>
            <person name="Ruth R."/>
            <person name="San Lucas F."/>
            <person name="Warren J."/>
            <person name="Zhang J."/>
            <person name="Zhao Z."/>
            <person name="Zhou C."/>
            <person name="Zhu D."/>
            <person name="Lee S."/>
            <person name="Bess C."/>
            <person name="Blankenburg K."/>
            <person name="Forbes L."/>
            <person name="Fu Q."/>
            <person name="Gubbala S."/>
            <person name="Hirani K."/>
            <person name="Jayaseelan J.C."/>
            <person name="Lara F."/>
            <person name="Munidasa M."/>
            <person name="Palculict T."/>
            <person name="Patil S."/>
            <person name="Pu L.-L."/>
            <person name="Saada N."/>
            <person name="Tang L."/>
            <person name="Weissenberger G."/>
            <person name="Zhu Y."/>
            <person name="Hemphill L."/>
            <person name="Shang Y."/>
            <person name="Youmans B."/>
            <person name="Ayvaz T."/>
            <person name="Ross M."/>
            <person name="Santibanez J."/>
            <person name="Aqrawi P."/>
            <person name="Gross S."/>
            <person name="Joshi V."/>
            <person name="Fowler G."/>
            <person name="Nazareth L."/>
            <person name="Reid J."/>
            <person name="Worley K."/>
            <person name="Petrosino J."/>
            <person name="Highlander S."/>
            <person name="Gibbs R."/>
        </authorList>
    </citation>
    <scope>NUCLEOTIDE SEQUENCE [LARGE SCALE GENOMIC DNA]</scope>
    <source>
        <strain evidence="5 6">DSM 2778</strain>
    </source>
</reference>
<evidence type="ECO:0000313" key="6">
    <source>
        <dbReference type="Proteomes" id="UP000004067"/>
    </source>
</evidence>
<dbReference type="PROSITE" id="PS00065">
    <property type="entry name" value="D_2_HYDROXYACID_DH_1"/>
    <property type="match status" value="1"/>
</dbReference>
<dbReference type="PANTHER" id="PTHR42789:SF1">
    <property type="entry name" value="D-ISOMER SPECIFIC 2-HYDROXYACID DEHYDROGENASE FAMILY PROTEIN (AFU_ORTHOLOGUE AFUA_6G10090)"/>
    <property type="match status" value="1"/>
</dbReference>
<dbReference type="RefSeq" id="WP_006305762.1">
    <property type="nucleotide sequence ID" value="NZ_GL892076.1"/>
</dbReference>
<evidence type="ECO:0000256" key="3">
    <source>
        <dbReference type="ARBA" id="ARBA00023027"/>
    </source>
</evidence>
<keyword evidence="2 5" id="KW-0560">Oxidoreductase</keyword>
<comment type="similarity">
    <text evidence="1">Belongs to the D-isomer specific 2-hydroxyacid dehydrogenase family.</text>
</comment>
<dbReference type="HOGENOM" id="CLU_019796_1_3_9"/>
<feature type="domain" description="D-isomer specific 2-hydroxyacid dehydrogenase NAD-binding" evidence="4">
    <location>
        <begin position="133"/>
        <end position="308"/>
    </location>
</feature>
<dbReference type="FunFam" id="3.40.50.720:FF:000203">
    <property type="entry name" value="D-3-phosphoglycerate dehydrogenase (SerA)"/>
    <property type="match status" value="1"/>
</dbReference>
<dbReference type="SUPFAM" id="SSF52283">
    <property type="entry name" value="Formate/glycerate dehydrogenase catalytic domain-like"/>
    <property type="match status" value="1"/>
</dbReference>
<evidence type="ECO:0000256" key="1">
    <source>
        <dbReference type="ARBA" id="ARBA00005854"/>
    </source>
</evidence>
<keyword evidence="6" id="KW-1185">Reference proteome</keyword>
<dbReference type="EMBL" id="AFHQ01000026">
    <property type="protein sequence ID" value="EGK60877.1"/>
    <property type="molecule type" value="Genomic_DNA"/>
</dbReference>
<dbReference type="InterPro" id="IPR036291">
    <property type="entry name" value="NAD(P)-bd_dom_sf"/>
</dbReference>
<dbReference type="EC" id="1.1.1.95" evidence="5"/>
<dbReference type="AlphaFoldDB" id="F5RKT2"/>
<dbReference type="InterPro" id="IPR006140">
    <property type="entry name" value="D-isomer_DH_NAD-bd"/>
</dbReference>
<dbReference type="GO" id="GO:0004617">
    <property type="term" value="F:phosphoglycerate dehydrogenase activity"/>
    <property type="evidence" value="ECO:0007669"/>
    <property type="project" value="UniProtKB-EC"/>
</dbReference>
<dbReference type="eggNOG" id="COG1052">
    <property type="taxonomic scope" value="Bacteria"/>
</dbReference>
<dbReference type="SUPFAM" id="SSF51735">
    <property type="entry name" value="NAD(P)-binding Rossmann-fold domains"/>
    <property type="match status" value="1"/>
</dbReference>
<comment type="caution">
    <text evidence="5">The sequence shown here is derived from an EMBL/GenBank/DDBJ whole genome shotgun (WGS) entry which is preliminary data.</text>
</comment>
<dbReference type="Proteomes" id="UP000004067">
    <property type="component" value="Unassembled WGS sequence"/>
</dbReference>
<gene>
    <name evidence="5" type="primary">serA3</name>
    <name evidence="5" type="ORF">HMPREF9081_0879</name>
</gene>
<dbReference type="STRING" id="888060.HMPREF9081_0879"/>
<keyword evidence="3" id="KW-0520">NAD</keyword>
<evidence type="ECO:0000259" key="4">
    <source>
        <dbReference type="Pfam" id="PF02826"/>
    </source>
</evidence>
<dbReference type="InterPro" id="IPR050857">
    <property type="entry name" value="D-2-hydroxyacid_DH"/>
</dbReference>
<evidence type="ECO:0000313" key="5">
    <source>
        <dbReference type="EMBL" id="EGK60877.1"/>
    </source>
</evidence>
<dbReference type="InterPro" id="IPR029752">
    <property type="entry name" value="D-isomer_DH_CS1"/>
</dbReference>
<organism evidence="5 6">
    <name type="scientific">Centipeda periodontii DSM 2778</name>
    <dbReference type="NCBI Taxonomy" id="888060"/>
    <lineage>
        <taxon>Bacteria</taxon>
        <taxon>Bacillati</taxon>
        <taxon>Bacillota</taxon>
        <taxon>Negativicutes</taxon>
        <taxon>Selenomonadales</taxon>
        <taxon>Selenomonadaceae</taxon>
        <taxon>Centipeda</taxon>
    </lineage>
</organism>
<dbReference type="Pfam" id="PF02826">
    <property type="entry name" value="2-Hacid_dh_C"/>
    <property type="match status" value="1"/>
</dbReference>
<dbReference type="Gene3D" id="3.40.50.720">
    <property type="entry name" value="NAD(P)-binding Rossmann-like Domain"/>
    <property type="match status" value="2"/>
</dbReference>
<dbReference type="OrthoDB" id="9805416at2"/>
<protein>
    <submittedName>
        <fullName evidence="5">D-3-phosphoglycerate dehydrogenase</fullName>
        <ecNumber evidence="5">1.1.1.95</ecNumber>
    </submittedName>
</protein>
<dbReference type="CDD" id="cd12171">
    <property type="entry name" value="2-Hacid_dh_10"/>
    <property type="match status" value="1"/>
</dbReference>
<dbReference type="GO" id="GO:0051287">
    <property type="term" value="F:NAD binding"/>
    <property type="evidence" value="ECO:0007669"/>
    <property type="project" value="InterPro"/>
</dbReference>
<dbReference type="PANTHER" id="PTHR42789">
    <property type="entry name" value="D-ISOMER SPECIFIC 2-HYDROXYACID DEHYDROGENASE FAMILY PROTEIN (AFU_ORTHOLOGUE AFUA_6G10090)"/>
    <property type="match status" value="1"/>
</dbReference>
<sequence>MKLIGIGDLLIPARYIEEGFAGYRQKGVQIEVLDWPLKDYEELQGINLQVETQGSEVYDVPDALIKKLRDAEILITQFCPITKKVLDACTKLRFIGVLRGGYENVNVTYAAQKGVTVYHTPGRNATAVADFTIGMILSECRNIARAHANLKAGRWVRDYVNAATVPDLEDKTVGIIGMGQIGRKVAKRLHGFDVRILGYDPYADTLPDYVVRASLDELLEQADFVTIHGRLTDETKGMMNAHAFSLMKPTAYFINTARAGLVDEAALYAALKERRIQGAALDVFEHEPLKEDDPLVGLDNVTITPHLAGGTVDAFLHSPVLLAREMEGALSGDLTSRCIVRQK</sequence>
<name>F5RKT2_9FIRM</name>
<evidence type="ECO:0000256" key="2">
    <source>
        <dbReference type="ARBA" id="ARBA00023002"/>
    </source>
</evidence>
<accession>F5RKT2</accession>